<proteinExistence type="inferred from homology"/>
<dbReference type="EMBL" id="CP119938">
    <property type="protein sequence ID" value="WFD03809.1"/>
    <property type="molecule type" value="Genomic_DNA"/>
</dbReference>
<evidence type="ECO:0000256" key="3">
    <source>
        <dbReference type="PIRSR" id="PIRSR018153-1"/>
    </source>
</evidence>
<dbReference type="PANTHER" id="PTHR31121">
    <property type="entry name" value="ALPHA-1,2 MANNOSYLTRANSFERASE KTR1"/>
    <property type="match status" value="1"/>
</dbReference>
<evidence type="ECO:0000256" key="1">
    <source>
        <dbReference type="ARBA" id="ARBA00007677"/>
    </source>
</evidence>
<dbReference type="PANTHER" id="PTHR31121:SF6">
    <property type="entry name" value="ALPHA-1,2 MANNOSYLTRANSFERASE KTR1"/>
    <property type="match status" value="1"/>
</dbReference>
<dbReference type="PIRSF" id="PIRSF018153">
    <property type="entry name" value="Glyco_trans_15"/>
    <property type="match status" value="1"/>
</dbReference>
<comment type="similarity">
    <text evidence="1">Belongs to the glycosyltransferase 15 family.</text>
</comment>
<name>A0AAF0E3I0_9BASI</name>
<accession>A0AAF0E3I0</accession>
<evidence type="ECO:0000313" key="5">
    <source>
        <dbReference type="EMBL" id="WFD03809.1"/>
    </source>
</evidence>
<dbReference type="Gene3D" id="3.90.550.10">
    <property type="entry name" value="Spore Coat Polysaccharide Biosynthesis Protein SpsA, Chain A"/>
    <property type="match status" value="1"/>
</dbReference>
<dbReference type="FunFam" id="3.90.550.10:FF:000051">
    <property type="entry name" value="Alpha-1,2-mannosyltransferase (Ktr4)"/>
    <property type="match status" value="1"/>
</dbReference>
<evidence type="ECO:0008006" key="7">
    <source>
        <dbReference type="Google" id="ProtNLM"/>
    </source>
</evidence>
<evidence type="ECO:0000256" key="4">
    <source>
        <dbReference type="SAM" id="SignalP"/>
    </source>
</evidence>
<sequence>MTPPLRYLLAAVLVALTLNAALLLRGQSTTYTRQQPMRNGPRLAHFWSKRPNAVIYALVRNRELGSLLETMQDLERNFNAHPDTQYPYVFLNDEPFTERFMRHVRAATRSKVYFGLVPEEEWAIPASVDMARAHANWKSLREQGVSYGDSASYRQMCRYQSGYFMNHPLMLPYDYYWRIEPGVSYYCEMLDPDPFRLMQAQNKKYGWVISLRDDPRTIPTLWDHVQEFRDKYPHLTKNTSMMPFFLNKRRQYNTCHFWSNFEIADLRWMRSEAYQTFFRHLAETNGFFYERWGDAPVHSIAVALFLNEDEVHYFDNIGYRHAPFMHCPVAQPGRCACMPEDSLGDEYSGSGQNCLYLWNKLHGESFYGAYERLRLEALAT</sequence>
<dbReference type="GO" id="GO:0000032">
    <property type="term" value="P:cell wall mannoprotein biosynthetic process"/>
    <property type="evidence" value="ECO:0007669"/>
    <property type="project" value="TreeGrafter"/>
</dbReference>
<dbReference type="AlphaFoldDB" id="A0AAF0E3I0"/>
<protein>
    <recommendedName>
        <fullName evidence="7">Glycolipid 2-alpha-mannosyltransferase</fullName>
    </recommendedName>
</protein>
<reference evidence="5" key="1">
    <citation type="submission" date="2023-03" db="EMBL/GenBank/DDBJ databases">
        <title>Mating type loci evolution in Malassezia.</title>
        <authorList>
            <person name="Coelho M.A."/>
        </authorList>
    </citation>
    <scope>NUCLEOTIDE SEQUENCE</scope>
    <source>
        <strain evidence="5">CBS 7876</strain>
    </source>
</reference>
<evidence type="ECO:0000313" key="6">
    <source>
        <dbReference type="Proteomes" id="UP001214603"/>
    </source>
</evidence>
<dbReference type="GO" id="GO:0005794">
    <property type="term" value="C:Golgi apparatus"/>
    <property type="evidence" value="ECO:0007669"/>
    <property type="project" value="TreeGrafter"/>
</dbReference>
<dbReference type="GO" id="GO:0000026">
    <property type="term" value="F:alpha-1,2-mannosyltransferase activity"/>
    <property type="evidence" value="ECO:0007669"/>
    <property type="project" value="TreeGrafter"/>
</dbReference>
<dbReference type="Pfam" id="PF01793">
    <property type="entry name" value="Glyco_transf_15"/>
    <property type="match status" value="1"/>
</dbReference>
<feature type="signal peptide" evidence="4">
    <location>
        <begin position="1"/>
        <end position="23"/>
    </location>
</feature>
<keyword evidence="2" id="KW-0808">Transferase</keyword>
<keyword evidence="6" id="KW-1185">Reference proteome</keyword>
<keyword evidence="4" id="KW-0732">Signal</keyword>
<dbReference type="SUPFAM" id="SSF53448">
    <property type="entry name" value="Nucleotide-diphospho-sugar transferases"/>
    <property type="match status" value="1"/>
</dbReference>
<feature type="chain" id="PRO_5041905770" description="Glycolipid 2-alpha-mannosyltransferase" evidence="4">
    <location>
        <begin position="24"/>
        <end position="380"/>
    </location>
</feature>
<dbReference type="InterPro" id="IPR029044">
    <property type="entry name" value="Nucleotide-diphossugar_trans"/>
</dbReference>
<dbReference type="Proteomes" id="UP001214603">
    <property type="component" value="Chromosome 5"/>
</dbReference>
<dbReference type="InterPro" id="IPR002685">
    <property type="entry name" value="Glyco_trans_15"/>
</dbReference>
<organism evidence="5 6">
    <name type="scientific">Malassezia obtusa</name>
    <dbReference type="NCBI Taxonomy" id="76774"/>
    <lineage>
        <taxon>Eukaryota</taxon>
        <taxon>Fungi</taxon>
        <taxon>Dikarya</taxon>
        <taxon>Basidiomycota</taxon>
        <taxon>Ustilaginomycotina</taxon>
        <taxon>Malasseziomycetes</taxon>
        <taxon>Malasseziales</taxon>
        <taxon>Malasseziaceae</taxon>
        <taxon>Malassezia</taxon>
    </lineage>
</organism>
<dbReference type="GO" id="GO:0006487">
    <property type="term" value="P:protein N-linked glycosylation"/>
    <property type="evidence" value="ECO:0007669"/>
    <property type="project" value="TreeGrafter"/>
</dbReference>
<gene>
    <name evidence="5" type="ORF">MOBT1_002503</name>
</gene>
<evidence type="ECO:0000256" key="2">
    <source>
        <dbReference type="ARBA" id="ARBA00022679"/>
    </source>
</evidence>
<feature type="active site" description="Nucleophile" evidence="3">
    <location>
        <position position="262"/>
    </location>
</feature>
<dbReference type="GO" id="GO:0016020">
    <property type="term" value="C:membrane"/>
    <property type="evidence" value="ECO:0007669"/>
    <property type="project" value="InterPro"/>
</dbReference>